<dbReference type="EMBL" id="CP003360">
    <property type="protein sequence ID" value="AFM24397.1"/>
    <property type="molecule type" value="Genomic_DNA"/>
</dbReference>
<keyword evidence="3" id="KW-0949">S-adenosyl-L-methionine</keyword>
<dbReference type="STRING" id="706587.Desti_1686"/>
<dbReference type="Gene3D" id="3.40.50.150">
    <property type="entry name" value="Vaccinia Virus protein VP39"/>
    <property type="match status" value="1"/>
</dbReference>
<sequence length="231" mass="26559">MPDIQKSSPEEILARINELGNEEEWFHCIDLGNGIFTMREPVKHLQTLWEILDKHIPLDLTGMSVLDIGCNAGFFSVAAKNRNAQYVLGIDTSPGYLRQAEFVRDVLRLNIDYRQMSVYELPVLEQQFDLVFCLGVIYHCSDPFLAAKNVLAATRDIAIIESAVMKHAENVNDRPLWEFVFPGYSHVHEERCYNWWFPNTQGLVALFRSAGFRSVEPIFESENRCCILCRV</sequence>
<evidence type="ECO:0000256" key="3">
    <source>
        <dbReference type="ARBA" id="ARBA00022691"/>
    </source>
</evidence>
<dbReference type="PANTHER" id="PTHR43464">
    <property type="entry name" value="METHYLTRANSFERASE"/>
    <property type="match status" value="1"/>
</dbReference>
<dbReference type="SUPFAM" id="SSF53335">
    <property type="entry name" value="S-adenosyl-L-methionine-dependent methyltransferases"/>
    <property type="match status" value="1"/>
</dbReference>
<keyword evidence="5" id="KW-1185">Reference proteome</keyword>
<gene>
    <name evidence="4" type="ordered locus">Desti_1686</name>
</gene>
<dbReference type="InterPro" id="IPR027555">
    <property type="entry name" value="Mo5U34_MeTrfas-like"/>
</dbReference>
<dbReference type="Pfam" id="PF08003">
    <property type="entry name" value="Methyltransf_9"/>
    <property type="match status" value="1"/>
</dbReference>
<dbReference type="GO" id="GO:0008168">
    <property type="term" value="F:methyltransferase activity"/>
    <property type="evidence" value="ECO:0007669"/>
    <property type="project" value="UniProtKB-KW"/>
</dbReference>
<evidence type="ECO:0000256" key="2">
    <source>
        <dbReference type="ARBA" id="ARBA00022679"/>
    </source>
</evidence>
<reference evidence="5" key="1">
    <citation type="submission" date="2012-06" db="EMBL/GenBank/DDBJ databases">
        <title>Complete sequence of chromosome of Desulfomonile tiedjei DSM 6799.</title>
        <authorList>
            <person name="Lucas S."/>
            <person name="Copeland A."/>
            <person name="Lapidus A."/>
            <person name="Glavina del Rio T."/>
            <person name="Dalin E."/>
            <person name="Tice H."/>
            <person name="Bruce D."/>
            <person name="Goodwin L."/>
            <person name="Pitluck S."/>
            <person name="Peters L."/>
            <person name="Ovchinnikova G."/>
            <person name="Zeytun A."/>
            <person name="Lu M."/>
            <person name="Kyrpides N."/>
            <person name="Mavromatis K."/>
            <person name="Ivanova N."/>
            <person name="Brettin T."/>
            <person name="Detter J.C."/>
            <person name="Han C."/>
            <person name="Larimer F."/>
            <person name="Land M."/>
            <person name="Hauser L."/>
            <person name="Markowitz V."/>
            <person name="Cheng J.-F."/>
            <person name="Hugenholtz P."/>
            <person name="Woyke T."/>
            <person name="Wu D."/>
            <person name="Spring S."/>
            <person name="Schroeder M."/>
            <person name="Brambilla E."/>
            <person name="Klenk H.-P."/>
            <person name="Eisen J.A."/>
        </authorList>
    </citation>
    <scope>NUCLEOTIDE SEQUENCE [LARGE SCALE GENOMIC DNA]</scope>
    <source>
        <strain evidence="5">ATCC 49306 / DSM 6799 / DCB-1</strain>
    </source>
</reference>
<dbReference type="KEGG" id="dti:Desti_1686"/>
<evidence type="ECO:0000313" key="4">
    <source>
        <dbReference type="EMBL" id="AFM24397.1"/>
    </source>
</evidence>
<protein>
    <submittedName>
        <fullName evidence="4">Uncharacterized protein</fullName>
    </submittedName>
</protein>
<keyword evidence="1" id="KW-0489">Methyltransferase</keyword>
<keyword evidence="2" id="KW-0808">Transferase</keyword>
<dbReference type="RefSeq" id="WP_014809545.1">
    <property type="nucleotide sequence ID" value="NC_018025.1"/>
</dbReference>
<dbReference type="PANTHER" id="PTHR43464:SF19">
    <property type="entry name" value="UBIQUINONE BIOSYNTHESIS O-METHYLTRANSFERASE, MITOCHONDRIAL"/>
    <property type="match status" value="1"/>
</dbReference>
<evidence type="ECO:0000256" key="1">
    <source>
        <dbReference type="ARBA" id="ARBA00022603"/>
    </source>
</evidence>
<dbReference type="Proteomes" id="UP000006055">
    <property type="component" value="Chromosome"/>
</dbReference>
<dbReference type="AlphaFoldDB" id="I4C4A6"/>
<dbReference type="InterPro" id="IPR029063">
    <property type="entry name" value="SAM-dependent_MTases_sf"/>
</dbReference>
<dbReference type="CDD" id="cd02440">
    <property type="entry name" value="AdoMet_MTases"/>
    <property type="match status" value="1"/>
</dbReference>
<evidence type="ECO:0000313" key="5">
    <source>
        <dbReference type="Proteomes" id="UP000006055"/>
    </source>
</evidence>
<organism evidence="4 5">
    <name type="scientific">Desulfomonile tiedjei (strain ATCC 49306 / DSM 6799 / DCB-1)</name>
    <dbReference type="NCBI Taxonomy" id="706587"/>
    <lineage>
        <taxon>Bacteria</taxon>
        <taxon>Pseudomonadati</taxon>
        <taxon>Thermodesulfobacteriota</taxon>
        <taxon>Desulfomonilia</taxon>
        <taxon>Desulfomonilales</taxon>
        <taxon>Desulfomonilaceae</taxon>
        <taxon>Desulfomonile</taxon>
    </lineage>
</organism>
<proteinExistence type="predicted"/>
<dbReference type="eggNOG" id="COG2227">
    <property type="taxonomic scope" value="Bacteria"/>
</dbReference>
<dbReference type="HOGENOM" id="CLU_079326_0_0_7"/>
<accession>I4C4A6</accession>
<dbReference type="OrthoDB" id="9765084at2"/>
<dbReference type="GO" id="GO:0032259">
    <property type="term" value="P:methylation"/>
    <property type="evidence" value="ECO:0007669"/>
    <property type="project" value="UniProtKB-KW"/>
</dbReference>
<name>I4C4A6_DESTA</name>